<evidence type="ECO:0000256" key="3">
    <source>
        <dbReference type="ARBA" id="ARBA00012662"/>
    </source>
</evidence>
<dbReference type="GO" id="GO:0004560">
    <property type="term" value="F:alpha-L-fucosidase activity"/>
    <property type="evidence" value="ECO:0007669"/>
    <property type="project" value="InterPro"/>
</dbReference>
<comment type="caution">
    <text evidence="9">The sequence shown here is derived from an EMBL/GenBank/DDBJ whole genome shotgun (WGS) entry which is preliminary data.</text>
</comment>
<sequence>MRQYLENLESVSQHKCPQWYNDCKLGIFIHWGLYSVPAWAEVTWELGGEPSAEEWFRHNPYAEWYLNTIRIPDSPARLYHDKTYGEDFPYEKFAESFTCENWDPKAWAELFREAGAKYVVLTTKHHDGFCLYPSRYTDYNSVKLGPKRDLVGDLAKEVRAAGLKMGTYFSGLYDWTTYPYPRMEHDSNSFYDISYGFADYSLKQATELVDLYHPSVLWNDIGWPEKGRRDLPWLFAHYYNSVPDGVVNDRWSGVWCDFRTAEYLTGTKSLTEKWEMCRGLGLSFGYNQNEGPETVLSPRALICLLADCVSKNGNLLLNIGPRADGTIPEIQESRLRALGAWLKDHGEAIYGTSAWLDRQEDDLGNGAHVWYTRKGRDLYAIFDGLPAGTQEIALPVCTDKITVSAADEMPVHKKLENFFSRE</sequence>
<evidence type="ECO:0000256" key="2">
    <source>
        <dbReference type="ARBA" id="ARBA00007951"/>
    </source>
</evidence>
<dbReference type="InterPro" id="IPR000933">
    <property type="entry name" value="Glyco_hydro_29"/>
</dbReference>
<dbReference type="PRINTS" id="PR00741">
    <property type="entry name" value="GLHYDRLASE29"/>
</dbReference>
<dbReference type="EMBL" id="DVHF01000117">
    <property type="protein sequence ID" value="HIR57923.1"/>
    <property type="molecule type" value="Genomic_DNA"/>
</dbReference>
<feature type="domain" description="Glycoside hydrolase family 29 N-terminal" evidence="8">
    <location>
        <begin position="3"/>
        <end position="347"/>
    </location>
</feature>
<name>A0A9D1J227_9FIRM</name>
<dbReference type="Proteomes" id="UP000886785">
    <property type="component" value="Unassembled WGS sequence"/>
</dbReference>
<evidence type="ECO:0000313" key="10">
    <source>
        <dbReference type="Proteomes" id="UP000886785"/>
    </source>
</evidence>
<dbReference type="InterPro" id="IPR057739">
    <property type="entry name" value="Glyco_hydro_29_N"/>
</dbReference>
<gene>
    <name evidence="9" type="ORF">IAA54_09665</name>
</gene>
<dbReference type="Gene3D" id="3.20.20.80">
    <property type="entry name" value="Glycosidases"/>
    <property type="match status" value="1"/>
</dbReference>
<dbReference type="PANTHER" id="PTHR10030:SF37">
    <property type="entry name" value="ALPHA-L-FUCOSIDASE-RELATED"/>
    <property type="match status" value="1"/>
</dbReference>
<dbReference type="GO" id="GO:0005764">
    <property type="term" value="C:lysosome"/>
    <property type="evidence" value="ECO:0007669"/>
    <property type="project" value="TreeGrafter"/>
</dbReference>
<dbReference type="AlphaFoldDB" id="A0A9D1J227"/>
<dbReference type="SUPFAM" id="SSF51445">
    <property type="entry name" value="(Trans)glycosidases"/>
    <property type="match status" value="1"/>
</dbReference>
<evidence type="ECO:0000313" key="9">
    <source>
        <dbReference type="EMBL" id="HIR57923.1"/>
    </source>
</evidence>
<keyword evidence="6" id="KW-0326">Glycosidase</keyword>
<comment type="similarity">
    <text evidence="2">Belongs to the glycosyl hydrolase 29 family.</text>
</comment>
<dbReference type="SMART" id="SM00812">
    <property type="entry name" value="Alpha_L_fucos"/>
    <property type="match status" value="1"/>
</dbReference>
<dbReference type="GO" id="GO:0006004">
    <property type="term" value="P:fucose metabolic process"/>
    <property type="evidence" value="ECO:0007669"/>
    <property type="project" value="InterPro"/>
</dbReference>
<evidence type="ECO:0000256" key="7">
    <source>
        <dbReference type="PIRSR" id="PIRSR001092-1"/>
    </source>
</evidence>
<evidence type="ECO:0000256" key="1">
    <source>
        <dbReference type="ARBA" id="ARBA00004071"/>
    </source>
</evidence>
<evidence type="ECO:0000256" key="5">
    <source>
        <dbReference type="ARBA" id="ARBA00022801"/>
    </source>
</evidence>
<reference evidence="9" key="2">
    <citation type="journal article" date="2021" name="PeerJ">
        <title>Extensive microbial diversity within the chicken gut microbiome revealed by metagenomics and culture.</title>
        <authorList>
            <person name="Gilroy R."/>
            <person name="Ravi A."/>
            <person name="Getino M."/>
            <person name="Pursley I."/>
            <person name="Horton D.L."/>
            <person name="Alikhan N.F."/>
            <person name="Baker D."/>
            <person name="Gharbi K."/>
            <person name="Hall N."/>
            <person name="Watson M."/>
            <person name="Adriaenssens E.M."/>
            <person name="Foster-Nyarko E."/>
            <person name="Jarju S."/>
            <person name="Secka A."/>
            <person name="Antonio M."/>
            <person name="Oren A."/>
            <person name="Chaudhuri R.R."/>
            <person name="La Ragione R."/>
            <person name="Hildebrand F."/>
            <person name="Pallen M.J."/>
        </authorList>
    </citation>
    <scope>NUCLEOTIDE SEQUENCE</scope>
    <source>
        <strain evidence="9">ChiSjej1B19-7085</strain>
    </source>
</reference>
<keyword evidence="4" id="KW-0732">Signal</keyword>
<protein>
    <recommendedName>
        <fullName evidence="3">alpha-L-fucosidase</fullName>
        <ecNumber evidence="3">3.2.1.51</ecNumber>
    </recommendedName>
</protein>
<feature type="site" description="May be important for catalysis" evidence="7">
    <location>
        <position position="277"/>
    </location>
</feature>
<evidence type="ECO:0000256" key="4">
    <source>
        <dbReference type="ARBA" id="ARBA00022729"/>
    </source>
</evidence>
<comment type="function">
    <text evidence="1">Alpha-L-fucosidase is responsible for hydrolyzing the alpha-1,6-linked fucose joined to the reducing-end N-acetylglucosamine of the carbohydrate moieties of glycoproteins.</text>
</comment>
<dbReference type="InterPro" id="IPR016286">
    <property type="entry name" value="FUC_metazoa-typ"/>
</dbReference>
<dbReference type="InterPro" id="IPR017853">
    <property type="entry name" value="GH"/>
</dbReference>
<accession>A0A9D1J227</accession>
<organism evidence="9 10">
    <name type="scientific">Candidatus Gallacutalibacter pullicola</name>
    <dbReference type="NCBI Taxonomy" id="2840830"/>
    <lineage>
        <taxon>Bacteria</taxon>
        <taxon>Bacillati</taxon>
        <taxon>Bacillota</taxon>
        <taxon>Clostridia</taxon>
        <taxon>Eubacteriales</taxon>
        <taxon>Candidatus Gallacutalibacter</taxon>
    </lineage>
</organism>
<dbReference type="Pfam" id="PF01120">
    <property type="entry name" value="Alpha_L_fucos"/>
    <property type="match status" value="1"/>
</dbReference>
<dbReference type="PIRSF" id="PIRSF001092">
    <property type="entry name" value="Alpha-L-fucosidase"/>
    <property type="match status" value="1"/>
</dbReference>
<dbReference type="GO" id="GO:0016139">
    <property type="term" value="P:glycoside catabolic process"/>
    <property type="evidence" value="ECO:0007669"/>
    <property type="project" value="TreeGrafter"/>
</dbReference>
<evidence type="ECO:0000256" key="6">
    <source>
        <dbReference type="ARBA" id="ARBA00023295"/>
    </source>
</evidence>
<evidence type="ECO:0000259" key="8">
    <source>
        <dbReference type="Pfam" id="PF01120"/>
    </source>
</evidence>
<keyword evidence="5" id="KW-0378">Hydrolase</keyword>
<dbReference type="PANTHER" id="PTHR10030">
    <property type="entry name" value="ALPHA-L-FUCOSIDASE"/>
    <property type="match status" value="1"/>
</dbReference>
<proteinExistence type="inferred from homology"/>
<dbReference type="EC" id="3.2.1.51" evidence="3"/>
<reference evidence="9" key="1">
    <citation type="submission" date="2020-10" db="EMBL/GenBank/DDBJ databases">
        <authorList>
            <person name="Gilroy R."/>
        </authorList>
    </citation>
    <scope>NUCLEOTIDE SEQUENCE</scope>
    <source>
        <strain evidence="9">ChiSjej1B19-7085</strain>
    </source>
</reference>